<feature type="domain" description="Cytochrome b561 bacterial/Ni-hydrogenase" evidence="7">
    <location>
        <begin position="5"/>
        <end position="176"/>
    </location>
</feature>
<dbReference type="RefSeq" id="WP_377300323.1">
    <property type="nucleotide sequence ID" value="NZ_CP180191.1"/>
</dbReference>
<dbReference type="SUPFAM" id="SSF81342">
    <property type="entry name" value="Transmembrane di-heme cytochromes"/>
    <property type="match status" value="1"/>
</dbReference>
<feature type="transmembrane region" description="Helical" evidence="6">
    <location>
        <begin position="43"/>
        <end position="63"/>
    </location>
</feature>
<dbReference type="Gene3D" id="1.20.950.20">
    <property type="entry name" value="Transmembrane di-heme cytochromes, Chain C"/>
    <property type="match status" value="1"/>
</dbReference>
<feature type="transmembrane region" description="Helical" evidence="6">
    <location>
        <begin position="92"/>
        <end position="114"/>
    </location>
</feature>
<keyword evidence="3 6" id="KW-0812">Transmembrane</keyword>
<evidence type="ECO:0000256" key="5">
    <source>
        <dbReference type="ARBA" id="ARBA00023136"/>
    </source>
</evidence>
<feature type="transmembrane region" description="Helical" evidence="6">
    <location>
        <begin position="193"/>
        <end position="211"/>
    </location>
</feature>
<evidence type="ECO:0000256" key="4">
    <source>
        <dbReference type="ARBA" id="ARBA00022989"/>
    </source>
</evidence>
<keyword evidence="2" id="KW-1003">Cell membrane</keyword>
<organism evidence="8 9">
    <name type="scientific">Piscinibacterium candidicorallinum</name>
    <dbReference type="NCBI Taxonomy" id="1793872"/>
    <lineage>
        <taxon>Bacteria</taxon>
        <taxon>Pseudomonadati</taxon>
        <taxon>Pseudomonadota</taxon>
        <taxon>Betaproteobacteria</taxon>
        <taxon>Burkholderiales</taxon>
        <taxon>Piscinibacterium</taxon>
    </lineage>
</organism>
<evidence type="ECO:0000313" key="9">
    <source>
        <dbReference type="Proteomes" id="UP001595556"/>
    </source>
</evidence>
<evidence type="ECO:0000313" key="8">
    <source>
        <dbReference type="EMBL" id="MFC3146033.1"/>
    </source>
</evidence>
<reference evidence="9" key="1">
    <citation type="journal article" date="2019" name="Int. J. Syst. Evol. Microbiol.">
        <title>The Global Catalogue of Microorganisms (GCM) 10K type strain sequencing project: providing services to taxonomists for standard genome sequencing and annotation.</title>
        <authorList>
            <consortium name="The Broad Institute Genomics Platform"/>
            <consortium name="The Broad Institute Genome Sequencing Center for Infectious Disease"/>
            <person name="Wu L."/>
            <person name="Ma J."/>
        </authorList>
    </citation>
    <scope>NUCLEOTIDE SEQUENCE [LARGE SCALE GENOMIC DNA]</scope>
    <source>
        <strain evidence="9">KCTC 52168</strain>
    </source>
</reference>
<feature type="transmembrane region" description="Helical" evidence="6">
    <location>
        <begin position="12"/>
        <end position="31"/>
    </location>
</feature>
<name>A0ABV7H0F1_9BURK</name>
<dbReference type="InterPro" id="IPR016174">
    <property type="entry name" value="Di-haem_cyt_TM"/>
</dbReference>
<accession>A0ABV7H0F1</accession>
<evidence type="ECO:0000256" key="6">
    <source>
        <dbReference type="SAM" id="Phobius"/>
    </source>
</evidence>
<keyword evidence="9" id="KW-1185">Reference proteome</keyword>
<keyword evidence="4 6" id="KW-1133">Transmembrane helix</keyword>
<comment type="subcellular location">
    <subcellularLocation>
        <location evidence="1">Cell membrane</location>
        <topology evidence="1">Multi-pass membrane protein</topology>
    </subcellularLocation>
</comment>
<protein>
    <submittedName>
        <fullName evidence="8">Cytochrome b/b6 domain-containing protein</fullName>
    </submittedName>
</protein>
<gene>
    <name evidence="8" type="ORF">ACFOEN_00095</name>
</gene>
<dbReference type="InterPro" id="IPR011577">
    <property type="entry name" value="Cyt_b561_bac/Ni-Hgenase"/>
</dbReference>
<comment type="caution">
    <text evidence="8">The sequence shown here is derived from an EMBL/GenBank/DDBJ whole genome shotgun (WGS) entry which is preliminary data.</text>
</comment>
<feature type="transmembrane region" description="Helical" evidence="6">
    <location>
        <begin position="145"/>
        <end position="163"/>
    </location>
</feature>
<dbReference type="EMBL" id="JBHRTI010000001">
    <property type="protein sequence ID" value="MFC3146033.1"/>
    <property type="molecule type" value="Genomic_DNA"/>
</dbReference>
<sequence length="220" mass="23892">MKVLVWDWPTRLFHWLLAICAVGSIVSVKIGGNAMNWHFRFGYCVLGLVIFRILWGFVGSRYARFASFPPSPMRALAYLRGKVSETLGHNPIGAFSVYALLLLFGGQAVGGLFANDDIAFEGPLARFVSSETVSLITRLHKLNEWVLYGLVALHLGAILYYRFAQKTDLVGPMISGTKPGSVGDGADWGAGRSVLALVLAAASAGAVWWIVNLGKSVQTF</sequence>
<dbReference type="Pfam" id="PF01292">
    <property type="entry name" value="Ni_hydr_CYTB"/>
    <property type="match status" value="1"/>
</dbReference>
<dbReference type="InterPro" id="IPR051542">
    <property type="entry name" value="Hydrogenase_cytochrome"/>
</dbReference>
<evidence type="ECO:0000256" key="3">
    <source>
        <dbReference type="ARBA" id="ARBA00022692"/>
    </source>
</evidence>
<evidence type="ECO:0000259" key="7">
    <source>
        <dbReference type="Pfam" id="PF01292"/>
    </source>
</evidence>
<evidence type="ECO:0000256" key="1">
    <source>
        <dbReference type="ARBA" id="ARBA00004651"/>
    </source>
</evidence>
<keyword evidence="5 6" id="KW-0472">Membrane</keyword>
<dbReference type="PANTHER" id="PTHR30485:SF2">
    <property type="entry name" value="BLL0597 PROTEIN"/>
    <property type="match status" value="1"/>
</dbReference>
<dbReference type="PANTHER" id="PTHR30485">
    <property type="entry name" value="NI/FE-HYDROGENASE 1 B-TYPE CYTOCHROME SUBUNIT"/>
    <property type="match status" value="1"/>
</dbReference>
<dbReference type="Proteomes" id="UP001595556">
    <property type="component" value="Unassembled WGS sequence"/>
</dbReference>
<proteinExistence type="predicted"/>
<evidence type="ECO:0000256" key="2">
    <source>
        <dbReference type="ARBA" id="ARBA00022475"/>
    </source>
</evidence>